<comment type="similarity">
    <text evidence="2">Belongs to the ABC-2 integral membrane protein family.</text>
</comment>
<name>A0ABT6J836_9GAMM</name>
<feature type="domain" description="ABC-2 type transporter transmembrane" evidence="10">
    <location>
        <begin position="23"/>
        <end position="223"/>
    </location>
</feature>
<keyword evidence="12" id="KW-1185">Reference proteome</keyword>
<protein>
    <submittedName>
        <fullName evidence="11">ABC transporter permease</fullName>
    </submittedName>
</protein>
<feature type="transmembrane region" description="Helical" evidence="9">
    <location>
        <begin position="114"/>
        <end position="135"/>
    </location>
</feature>
<dbReference type="EMBL" id="JARXRM010000028">
    <property type="protein sequence ID" value="MDH5822991.1"/>
    <property type="molecule type" value="Genomic_DNA"/>
</dbReference>
<reference evidence="11 12" key="1">
    <citation type="submission" date="2023-04" db="EMBL/GenBank/DDBJ databases">
        <title>Luteimonas endophyticus RD2P54.</title>
        <authorList>
            <person name="Sun J.-Q."/>
        </authorList>
    </citation>
    <scope>NUCLEOTIDE SEQUENCE [LARGE SCALE GENOMIC DNA]</scope>
    <source>
        <strain evidence="11 12">RD2P54</strain>
    </source>
</reference>
<evidence type="ECO:0000256" key="2">
    <source>
        <dbReference type="ARBA" id="ARBA00007783"/>
    </source>
</evidence>
<accession>A0ABT6J836</accession>
<dbReference type="RefSeq" id="WP_280574023.1">
    <property type="nucleotide sequence ID" value="NZ_JARXRM010000028.1"/>
</dbReference>
<gene>
    <name evidence="11" type="ORF">QFW77_08310</name>
</gene>
<comment type="subcellular location">
    <subcellularLocation>
        <location evidence="1">Cell membrane</location>
        <topology evidence="1">Multi-pass membrane protein</topology>
    </subcellularLocation>
</comment>
<keyword evidence="6 9" id="KW-1133">Transmembrane helix</keyword>
<keyword evidence="4" id="KW-1003">Cell membrane</keyword>
<feature type="transmembrane region" description="Helical" evidence="9">
    <location>
        <begin position="38"/>
        <end position="59"/>
    </location>
</feature>
<evidence type="ECO:0000313" key="11">
    <source>
        <dbReference type="EMBL" id="MDH5822991.1"/>
    </source>
</evidence>
<evidence type="ECO:0000259" key="10">
    <source>
        <dbReference type="Pfam" id="PF01061"/>
    </source>
</evidence>
<evidence type="ECO:0000256" key="9">
    <source>
        <dbReference type="SAM" id="Phobius"/>
    </source>
</evidence>
<dbReference type="PANTHER" id="PTHR30413:SF10">
    <property type="entry name" value="CAPSULE POLYSACCHARIDE EXPORT INNER-MEMBRANE PROTEIN CTRC"/>
    <property type="match status" value="1"/>
</dbReference>
<evidence type="ECO:0000256" key="3">
    <source>
        <dbReference type="ARBA" id="ARBA00022448"/>
    </source>
</evidence>
<keyword evidence="8 9" id="KW-0472">Membrane</keyword>
<keyword evidence="5 9" id="KW-0812">Transmembrane</keyword>
<feature type="transmembrane region" description="Helical" evidence="9">
    <location>
        <begin position="175"/>
        <end position="194"/>
    </location>
</feature>
<keyword evidence="7" id="KW-0762">Sugar transport</keyword>
<dbReference type="Pfam" id="PF01061">
    <property type="entry name" value="ABC2_membrane"/>
    <property type="match status" value="1"/>
</dbReference>
<evidence type="ECO:0000256" key="1">
    <source>
        <dbReference type="ARBA" id="ARBA00004651"/>
    </source>
</evidence>
<proteinExistence type="inferred from homology"/>
<evidence type="ECO:0000256" key="5">
    <source>
        <dbReference type="ARBA" id="ARBA00022692"/>
    </source>
</evidence>
<evidence type="ECO:0000313" key="12">
    <source>
        <dbReference type="Proteomes" id="UP001156940"/>
    </source>
</evidence>
<sequence length="264" mass="29868">MKGRSLLGDYAESLRRPEFWIYSTWLELVTKYRRSRLGLFWVFLPPFLYAFVVGGFFARLQGYDIASFIPHMAIGYVLFRFVTVSLNESTTTCAHHAAFILDGRVRLTDYMLRVMAKAGFYLVFTIPVVALALWISPTFEPLGLVTLLPSMLLLLLNVGWMAAIVAIIGARLTDVYEFIGSIMMFGFLFTPIIWTAEQVPAGTFRGSVARANPLFHFVELVRAPILGESLEPFTIAYVIGLLVIGWLAAALVYRRYARFVPVWV</sequence>
<dbReference type="PANTHER" id="PTHR30413">
    <property type="entry name" value="INNER MEMBRANE TRANSPORT PERMEASE"/>
    <property type="match status" value="1"/>
</dbReference>
<organism evidence="11 12">
    <name type="scientific">Luteimonas endophytica</name>
    <dbReference type="NCBI Taxonomy" id="3042023"/>
    <lineage>
        <taxon>Bacteria</taxon>
        <taxon>Pseudomonadati</taxon>
        <taxon>Pseudomonadota</taxon>
        <taxon>Gammaproteobacteria</taxon>
        <taxon>Lysobacterales</taxon>
        <taxon>Lysobacteraceae</taxon>
        <taxon>Luteimonas</taxon>
    </lineage>
</organism>
<feature type="transmembrane region" description="Helical" evidence="9">
    <location>
        <begin position="234"/>
        <end position="253"/>
    </location>
</feature>
<evidence type="ECO:0000256" key="7">
    <source>
        <dbReference type="ARBA" id="ARBA00023047"/>
    </source>
</evidence>
<keyword evidence="7" id="KW-0625">Polysaccharide transport</keyword>
<dbReference type="InterPro" id="IPR013525">
    <property type="entry name" value="ABC2_TM"/>
</dbReference>
<dbReference type="Proteomes" id="UP001156940">
    <property type="component" value="Unassembled WGS sequence"/>
</dbReference>
<keyword evidence="3" id="KW-0813">Transport</keyword>
<feature type="transmembrane region" description="Helical" evidence="9">
    <location>
        <begin position="147"/>
        <end position="168"/>
    </location>
</feature>
<comment type="caution">
    <text evidence="11">The sequence shown here is derived from an EMBL/GenBank/DDBJ whole genome shotgun (WGS) entry which is preliminary data.</text>
</comment>
<evidence type="ECO:0000256" key="4">
    <source>
        <dbReference type="ARBA" id="ARBA00022475"/>
    </source>
</evidence>
<feature type="transmembrane region" description="Helical" evidence="9">
    <location>
        <begin position="65"/>
        <end position="82"/>
    </location>
</feature>
<evidence type="ECO:0000256" key="8">
    <source>
        <dbReference type="ARBA" id="ARBA00023136"/>
    </source>
</evidence>
<evidence type="ECO:0000256" key="6">
    <source>
        <dbReference type="ARBA" id="ARBA00022989"/>
    </source>
</evidence>